<evidence type="ECO:0000313" key="2">
    <source>
        <dbReference type="Proteomes" id="UP000731907"/>
    </source>
</evidence>
<keyword evidence="2" id="KW-1185">Reference proteome</keyword>
<proteinExistence type="predicted"/>
<accession>A0ABS6JAJ4</accession>
<evidence type="ECO:0000313" key="1">
    <source>
        <dbReference type="EMBL" id="MBU9699507.1"/>
    </source>
</evidence>
<dbReference type="EMBL" id="JAAATX020000012">
    <property type="protein sequence ID" value="MBU9699507.1"/>
    <property type="molecule type" value="Genomic_DNA"/>
</dbReference>
<evidence type="ECO:0008006" key="3">
    <source>
        <dbReference type="Google" id="ProtNLM"/>
    </source>
</evidence>
<organism evidence="1 2">
    <name type="scientific">Paragemmobacter amnigenus</name>
    <dbReference type="NCBI Taxonomy" id="2852097"/>
    <lineage>
        <taxon>Bacteria</taxon>
        <taxon>Pseudomonadati</taxon>
        <taxon>Pseudomonadota</taxon>
        <taxon>Alphaproteobacteria</taxon>
        <taxon>Rhodobacterales</taxon>
        <taxon>Paracoccaceae</taxon>
        <taxon>Paragemmobacter</taxon>
    </lineage>
</organism>
<sequence>MVRDEPVFLPRWVDHWRKTVPPEHMFILVDGFDQVVPPEAAGCQVVFLPRRPPAPGWDEARWRMLTAFAHALLERFEVVVLNDVDELVVLDPAAGGSLASALAEARELGVITPFAIEVVHRVDLEEEPLVAGEPVLGRRRYGRIHASYCKPCIVARPVRWSLGGHYSDHPVLHLSEKLFLFHLRAMDAALLHRRQAARLSLVSDGEGRVREGIAGGGWARDADNVDQFLQSFCRSAPEVTDFTFGWQRQRIRRSWRQEEGTGMWVHDRLHNRRSYAIPERFFGVI</sequence>
<name>A0ABS6JAJ4_9RHOB</name>
<protein>
    <recommendedName>
        <fullName evidence="3">Glycosyltransferase family 2 protein</fullName>
    </recommendedName>
</protein>
<dbReference type="RefSeq" id="WP_217765714.1">
    <property type="nucleotide sequence ID" value="NZ_JAAATX020000012.1"/>
</dbReference>
<dbReference type="Proteomes" id="UP000731907">
    <property type="component" value="Unassembled WGS sequence"/>
</dbReference>
<comment type="caution">
    <text evidence="1">The sequence shown here is derived from an EMBL/GenBank/DDBJ whole genome shotgun (WGS) entry which is preliminary data.</text>
</comment>
<reference evidence="1 2" key="1">
    <citation type="submission" date="2021-06" db="EMBL/GenBank/DDBJ databases">
        <title>Rhodobacteraceae bacterium strain HSP-20.</title>
        <authorList>
            <person name="Chen W.-M."/>
        </authorList>
    </citation>
    <scope>NUCLEOTIDE SEQUENCE [LARGE SCALE GENOMIC DNA]</scope>
    <source>
        <strain evidence="1 2">HSP-20</strain>
    </source>
</reference>
<gene>
    <name evidence="1" type="ORF">GU927_016800</name>
</gene>